<dbReference type="Pfam" id="PF19040">
    <property type="entry name" value="SGNH"/>
    <property type="match status" value="1"/>
</dbReference>
<sequence>MTQVEHNFRPDIQGLRAVAVLAVVAYHFDLPGFGGGFVGVDVFFVISGFLITGLLWRERTSTGTIQLHRFYASRARRLLPAAVTVIVATAAAARLLLPPTETRVVLGDAIASALYVGNYRLAERGSDYLAAGAANSPFMHYWSLGAEEQFYLLWPVLMIATALFSRRIAPRRGVTDYLIALGLIATTSFVTSLIWTQTLPTWAYYSLASRAWELSAGGLVALSIPLWRRLSGPAASTLGWTGLVLIAYAGTRFDNATAFPGTAALIPVVGATLAIGAGCAGSDLGAGRILSLPWLQAIGRGSYSWYLWHWPVSVLAPHLLGHAPGLLERLVLAAVSGGLAAATLRLIENPVRFATALTRSPARSLALGGTLTSLGICVPLILVLASPPTVGAGADAEGLVITQPPRTGAATPTDRYDEAVRDAFAQVRAAVAESADRNAVPANLTPSLTGAGSDKPSVFVNGCVRSWRETGQPECVSGDTAATTTVTLVGDSHAAMWQPAFELIAPQHNWKIVTMSKITCPLLDLPITSPYLARRYSECEQWRDQVFTRLHQQRPQLIVLSMSRRYGADFGFTAYDQSWLDSLTRTVTKLRATGARVLVLGPVPDPHGIVPDCLSAHLTDATTCAPSQSAAYPDGGIAAEAHAADAGTARYADLSPLFCTTTRCPVIVGNNLVFRDDNHLTTRHTQTLAPAIAALTERALAEP</sequence>
<feature type="transmembrane region" description="Helical" evidence="1">
    <location>
        <begin position="77"/>
        <end position="97"/>
    </location>
</feature>
<dbReference type="PANTHER" id="PTHR23028">
    <property type="entry name" value="ACETYLTRANSFERASE"/>
    <property type="match status" value="1"/>
</dbReference>
<feature type="transmembrane region" description="Helical" evidence="1">
    <location>
        <begin position="365"/>
        <end position="385"/>
    </location>
</feature>
<evidence type="ECO:0000259" key="3">
    <source>
        <dbReference type="Pfam" id="PF19040"/>
    </source>
</evidence>
<dbReference type="InterPro" id="IPR050879">
    <property type="entry name" value="Acyltransferase_3"/>
</dbReference>
<feature type="transmembrane region" description="Helical" evidence="1">
    <location>
        <begin position="326"/>
        <end position="344"/>
    </location>
</feature>
<feature type="domain" description="SGNH" evidence="3">
    <location>
        <begin position="471"/>
        <end position="693"/>
    </location>
</feature>
<protein>
    <submittedName>
        <fullName evidence="4">Acyltransferase</fullName>
    </submittedName>
</protein>
<reference evidence="4 5" key="1">
    <citation type="submission" date="2019-09" db="EMBL/GenBank/DDBJ databases">
        <authorList>
            <person name="Wang X."/>
        </authorList>
    </citation>
    <scope>NUCLEOTIDE SEQUENCE [LARGE SCALE GENOMIC DNA]</scope>
    <source>
        <strain evidence="4 5">CICC 11023</strain>
    </source>
</reference>
<evidence type="ECO:0000313" key="5">
    <source>
        <dbReference type="Proteomes" id="UP000323876"/>
    </source>
</evidence>
<dbReference type="SUPFAM" id="SSF52266">
    <property type="entry name" value="SGNH hydrolase"/>
    <property type="match status" value="1"/>
</dbReference>
<evidence type="ECO:0000259" key="2">
    <source>
        <dbReference type="Pfam" id="PF01757"/>
    </source>
</evidence>
<dbReference type="GO" id="GO:0009103">
    <property type="term" value="P:lipopolysaccharide biosynthetic process"/>
    <property type="evidence" value="ECO:0007669"/>
    <property type="project" value="TreeGrafter"/>
</dbReference>
<accession>A0A5N0EQ74</accession>
<keyword evidence="1" id="KW-0472">Membrane</keyword>
<dbReference type="InterPro" id="IPR043968">
    <property type="entry name" value="SGNH"/>
</dbReference>
<keyword evidence="4" id="KW-0808">Transferase</keyword>
<feature type="transmembrane region" description="Helical" evidence="1">
    <location>
        <begin position="263"/>
        <end position="282"/>
    </location>
</feature>
<gene>
    <name evidence="4" type="ORF">F3087_09535</name>
</gene>
<dbReference type="EMBL" id="VXLC01000003">
    <property type="protein sequence ID" value="KAA8889651.1"/>
    <property type="molecule type" value="Genomic_DNA"/>
</dbReference>
<dbReference type="GO" id="GO:0016747">
    <property type="term" value="F:acyltransferase activity, transferring groups other than amino-acyl groups"/>
    <property type="evidence" value="ECO:0007669"/>
    <property type="project" value="InterPro"/>
</dbReference>
<feature type="transmembrane region" description="Helical" evidence="1">
    <location>
        <begin position="177"/>
        <end position="196"/>
    </location>
</feature>
<dbReference type="InterPro" id="IPR002656">
    <property type="entry name" value="Acyl_transf_3_dom"/>
</dbReference>
<dbReference type="AlphaFoldDB" id="A0A5N0EQ74"/>
<evidence type="ECO:0000313" key="4">
    <source>
        <dbReference type="EMBL" id="KAA8889651.1"/>
    </source>
</evidence>
<feature type="transmembrane region" description="Helical" evidence="1">
    <location>
        <begin position="234"/>
        <end position="251"/>
    </location>
</feature>
<dbReference type="Proteomes" id="UP000323876">
    <property type="component" value="Unassembled WGS sequence"/>
</dbReference>
<feature type="domain" description="Acyltransferase 3" evidence="2">
    <location>
        <begin position="11"/>
        <end position="335"/>
    </location>
</feature>
<proteinExistence type="predicted"/>
<name>A0A5N0EQ74_9NOCA</name>
<comment type="caution">
    <text evidence="4">The sequence shown here is derived from an EMBL/GenBank/DDBJ whole genome shotgun (WGS) entry which is preliminary data.</text>
</comment>
<dbReference type="OrthoDB" id="3404679at2"/>
<dbReference type="Pfam" id="PF01757">
    <property type="entry name" value="Acyl_transf_3"/>
    <property type="match status" value="1"/>
</dbReference>
<organism evidence="4 5">
    <name type="scientific">Nocardia colli</name>
    <dbReference type="NCBI Taxonomy" id="2545717"/>
    <lineage>
        <taxon>Bacteria</taxon>
        <taxon>Bacillati</taxon>
        <taxon>Actinomycetota</taxon>
        <taxon>Actinomycetes</taxon>
        <taxon>Mycobacteriales</taxon>
        <taxon>Nocardiaceae</taxon>
        <taxon>Nocardia</taxon>
    </lineage>
</organism>
<keyword evidence="5" id="KW-1185">Reference proteome</keyword>
<keyword evidence="1" id="KW-0812">Transmembrane</keyword>
<feature type="transmembrane region" description="Helical" evidence="1">
    <location>
        <begin position="149"/>
        <end position="165"/>
    </location>
</feature>
<evidence type="ECO:0000256" key="1">
    <source>
        <dbReference type="SAM" id="Phobius"/>
    </source>
</evidence>
<feature type="transmembrane region" description="Helical" evidence="1">
    <location>
        <begin position="34"/>
        <end position="56"/>
    </location>
</feature>
<keyword evidence="4" id="KW-0012">Acyltransferase</keyword>
<keyword evidence="1" id="KW-1133">Transmembrane helix</keyword>
<dbReference type="GO" id="GO:0016020">
    <property type="term" value="C:membrane"/>
    <property type="evidence" value="ECO:0007669"/>
    <property type="project" value="TreeGrafter"/>
</dbReference>
<dbReference type="PANTHER" id="PTHR23028:SF53">
    <property type="entry name" value="ACYL_TRANSF_3 DOMAIN-CONTAINING PROTEIN"/>
    <property type="match status" value="1"/>
</dbReference>